<sequence length="323" mass="35666">MAQWPTPPEIEIYCVLQPRFLLLDFAGAAEAFRLANDYGGRFRLRYIGPDAAPANSLGLPIHTIDPLPDSLPEGAWVMLSGVTESAKDYTLPAAKATRDWLKRTFRPNQHTLVCVCSGALLAGMAGLLDGRRCTTHHTLTARLAQQSPKADVLENRIFVEDGPIHTSAGVTAGVDLALHLIARHAGPAVALAVAREMVVYLRREGNDAQLSPWLANRNHLHPAVHRAQDLIAQDPQRHWPVSELAERVHVSPRHLARLFAQHAGLSIIDYQHRLRVALARERLERGESVECAAQQAGFGSARSLRRVWQKFEHLSPGAVRTRA</sequence>
<evidence type="ECO:0000256" key="1">
    <source>
        <dbReference type="ARBA" id="ARBA00023015"/>
    </source>
</evidence>
<dbReference type="OrthoDB" id="9794896at2"/>
<dbReference type="CDD" id="cd03137">
    <property type="entry name" value="GATase1_AraC_1"/>
    <property type="match status" value="1"/>
</dbReference>
<dbReference type="Proteomes" id="UP000247555">
    <property type="component" value="Unassembled WGS sequence"/>
</dbReference>
<organism evidence="4 5">
    <name type="scientific">Rivihabitans pingtungensis</name>
    <dbReference type="NCBI Taxonomy" id="1054498"/>
    <lineage>
        <taxon>Bacteria</taxon>
        <taxon>Pseudomonadati</taxon>
        <taxon>Pseudomonadota</taxon>
        <taxon>Betaproteobacteria</taxon>
        <taxon>Neisseriales</taxon>
        <taxon>Aquaspirillaceae</taxon>
        <taxon>Rivihabitans</taxon>
    </lineage>
</organism>
<keyword evidence="1" id="KW-0805">Transcription regulation</keyword>
<dbReference type="SUPFAM" id="SSF46689">
    <property type="entry name" value="Homeodomain-like"/>
    <property type="match status" value="1"/>
</dbReference>
<dbReference type="InterPro" id="IPR009057">
    <property type="entry name" value="Homeodomain-like_sf"/>
</dbReference>
<dbReference type="AlphaFoldDB" id="A0A318KXV1"/>
<dbReference type="Pfam" id="PF01965">
    <property type="entry name" value="DJ-1_PfpI"/>
    <property type="match status" value="1"/>
</dbReference>
<accession>A0A318KXV1</accession>
<gene>
    <name evidence="4" type="ORF">DFR34_102222</name>
</gene>
<dbReference type="Gene3D" id="3.40.50.880">
    <property type="match status" value="1"/>
</dbReference>
<dbReference type="PANTHER" id="PTHR43130:SF3">
    <property type="entry name" value="HTH-TYPE TRANSCRIPTIONAL REGULATOR RV1931C"/>
    <property type="match status" value="1"/>
</dbReference>
<dbReference type="Pfam" id="PF12833">
    <property type="entry name" value="HTH_18"/>
    <property type="match status" value="1"/>
</dbReference>
<dbReference type="SUPFAM" id="SSF52317">
    <property type="entry name" value="Class I glutamine amidotransferase-like"/>
    <property type="match status" value="1"/>
</dbReference>
<dbReference type="EMBL" id="QJKI01000002">
    <property type="protein sequence ID" value="PXX81382.1"/>
    <property type="molecule type" value="Genomic_DNA"/>
</dbReference>
<evidence type="ECO:0000313" key="5">
    <source>
        <dbReference type="Proteomes" id="UP000247555"/>
    </source>
</evidence>
<name>A0A318KXV1_9NEIS</name>
<reference evidence="4 5" key="1">
    <citation type="submission" date="2018-05" db="EMBL/GenBank/DDBJ databases">
        <title>Genomic Encyclopedia of Type Strains, Phase IV (KMG-IV): sequencing the most valuable type-strain genomes for metagenomic binning, comparative biology and taxonomic classification.</title>
        <authorList>
            <person name="Goeker M."/>
        </authorList>
    </citation>
    <scope>NUCLEOTIDE SEQUENCE [LARGE SCALE GENOMIC DNA]</scope>
    <source>
        <strain evidence="4 5">DSM 29661</strain>
    </source>
</reference>
<dbReference type="InterPro" id="IPR029062">
    <property type="entry name" value="Class_I_gatase-like"/>
</dbReference>
<dbReference type="GO" id="GO:0003700">
    <property type="term" value="F:DNA-binding transcription factor activity"/>
    <property type="evidence" value="ECO:0007669"/>
    <property type="project" value="InterPro"/>
</dbReference>
<keyword evidence="5" id="KW-1185">Reference proteome</keyword>
<evidence type="ECO:0000313" key="4">
    <source>
        <dbReference type="EMBL" id="PXX81382.1"/>
    </source>
</evidence>
<proteinExistence type="predicted"/>
<evidence type="ECO:0000256" key="2">
    <source>
        <dbReference type="ARBA" id="ARBA00023163"/>
    </source>
</evidence>
<dbReference type="RefSeq" id="WP_110389682.1">
    <property type="nucleotide sequence ID" value="NZ_QJKI01000002.1"/>
</dbReference>
<dbReference type="GO" id="GO:0043565">
    <property type="term" value="F:sequence-specific DNA binding"/>
    <property type="evidence" value="ECO:0007669"/>
    <property type="project" value="InterPro"/>
</dbReference>
<dbReference type="Gene3D" id="1.10.10.60">
    <property type="entry name" value="Homeodomain-like"/>
    <property type="match status" value="1"/>
</dbReference>
<dbReference type="InterPro" id="IPR002818">
    <property type="entry name" value="DJ-1/PfpI"/>
</dbReference>
<feature type="domain" description="HTH araC/xylS-type" evidence="3">
    <location>
        <begin position="225"/>
        <end position="322"/>
    </location>
</feature>
<evidence type="ECO:0000259" key="3">
    <source>
        <dbReference type="PROSITE" id="PS01124"/>
    </source>
</evidence>
<protein>
    <submittedName>
        <fullName evidence="4">AraC family transcriptional regulator with amidase-like domain</fullName>
    </submittedName>
</protein>
<dbReference type="PROSITE" id="PS01124">
    <property type="entry name" value="HTH_ARAC_FAMILY_2"/>
    <property type="match status" value="1"/>
</dbReference>
<dbReference type="InterPro" id="IPR052158">
    <property type="entry name" value="INH-QAR"/>
</dbReference>
<dbReference type="InterPro" id="IPR018060">
    <property type="entry name" value="HTH_AraC"/>
</dbReference>
<comment type="caution">
    <text evidence="4">The sequence shown here is derived from an EMBL/GenBank/DDBJ whole genome shotgun (WGS) entry which is preliminary data.</text>
</comment>
<dbReference type="SMART" id="SM00342">
    <property type="entry name" value="HTH_ARAC"/>
    <property type="match status" value="1"/>
</dbReference>
<dbReference type="PANTHER" id="PTHR43130">
    <property type="entry name" value="ARAC-FAMILY TRANSCRIPTIONAL REGULATOR"/>
    <property type="match status" value="1"/>
</dbReference>
<keyword evidence="2" id="KW-0804">Transcription</keyword>